<dbReference type="EMBL" id="JAZDUA010000623">
    <property type="protein sequence ID" value="KAK7790463.1"/>
    <property type="molecule type" value="Genomic_DNA"/>
</dbReference>
<dbReference type="Proteomes" id="UP001378592">
    <property type="component" value="Unassembled WGS sequence"/>
</dbReference>
<feature type="compositionally biased region" description="Polar residues" evidence="1">
    <location>
        <begin position="58"/>
        <end position="69"/>
    </location>
</feature>
<accession>A0AAN9YXC6</accession>
<organism evidence="2 3">
    <name type="scientific">Gryllus longicercus</name>
    <dbReference type="NCBI Taxonomy" id="2509291"/>
    <lineage>
        <taxon>Eukaryota</taxon>
        <taxon>Metazoa</taxon>
        <taxon>Ecdysozoa</taxon>
        <taxon>Arthropoda</taxon>
        <taxon>Hexapoda</taxon>
        <taxon>Insecta</taxon>
        <taxon>Pterygota</taxon>
        <taxon>Neoptera</taxon>
        <taxon>Polyneoptera</taxon>
        <taxon>Orthoptera</taxon>
        <taxon>Ensifera</taxon>
        <taxon>Gryllidea</taxon>
        <taxon>Grylloidea</taxon>
        <taxon>Gryllidae</taxon>
        <taxon>Gryllinae</taxon>
        <taxon>Gryllus</taxon>
    </lineage>
</organism>
<proteinExistence type="predicted"/>
<evidence type="ECO:0000313" key="3">
    <source>
        <dbReference type="Proteomes" id="UP001378592"/>
    </source>
</evidence>
<feature type="region of interest" description="Disordered" evidence="1">
    <location>
        <begin position="79"/>
        <end position="99"/>
    </location>
</feature>
<reference evidence="2 3" key="1">
    <citation type="submission" date="2024-03" db="EMBL/GenBank/DDBJ databases">
        <title>The genome assembly and annotation of the cricket Gryllus longicercus Weissman &amp; Gray.</title>
        <authorList>
            <person name="Szrajer S."/>
            <person name="Gray D."/>
            <person name="Ylla G."/>
        </authorList>
    </citation>
    <scope>NUCLEOTIDE SEQUENCE [LARGE SCALE GENOMIC DNA]</scope>
    <source>
        <strain evidence="2">DAG 2021-001</strain>
        <tissue evidence="2">Whole body minus gut</tissue>
    </source>
</reference>
<evidence type="ECO:0000313" key="2">
    <source>
        <dbReference type="EMBL" id="KAK7790463.1"/>
    </source>
</evidence>
<protein>
    <submittedName>
        <fullName evidence="2">Uncharacterized protein</fullName>
    </submittedName>
</protein>
<comment type="caution">
    <text evidence="2">The sequence shown here is derived from an EMBL/GenBank/DDBJ whole genome shotgun (WGS) entry which is preliminary data.</text>
</comment>
<gene>
    <name evidence="2" type="ORF">R5R35_003681</name>
</gene>
<evidence type="ECO:0000256" key="1">
    <source>
        <dbReference type="SAM" id="MobiDB-lite"/>
    </source>
</evidence>
<dbReference type="AlphaFoldDB" id="A0AAN9YXC6"/>
<feature type="region of interest" description="Disordered" evidence="1">
    <location>
        <begin position="55"/>
        <end position="74"/>
    </location>
</feature>
<sequence length="99" mass="10851">MNAARKPSTNVHIVNSTSKINPVWTFMLWHSISESPATPASRPHRCRRNFRVLPLHTSLPSSTQSTAPSETGMRATPTLAVPTVFSPNETREQLAASPC</sequence>
<name>A0AAN9YXC6_9ORTH</name>
<keyword evidence="3" id="KW-1185">Reference proteome</keyword>